<reference evidence="3 4" key="1">
    <citation type="submission" date="2017-05" db="EMBL/GenBank/DDBJ databases">
        <title>Vagococcus spp. assemblies.</title>
        <authorList>
            <person name="Gulvik C.A."/>
        </authorList>
    </citation>
    <scope>NUCLEOTIDE SEQUENCE [LARGE SCALE GENOMIC DNA]</scope>
    <source>
        <strain evidence="3 4">NCFB 2777</strain>
    </source>
</reference>
<keyword evidence="4" id="KW-1185">Reference proteome</keyword>
<dbReference type="PANTHER" id="PTHR43283:SF11">
    <property type="entry name" value="BETA-LACTAMASE-RELATED DOMAIN-CONTAINING PROTEIN"/>
    <property type="match status" value="1"/>
</dbReference>
<protein>
    <recommendedName>
        <fullName evidence="2">Beta-lactamase-related domain-containing protein</fullName>
    </recommendedName>
</protein>
<dbReference type="RefSeq" id="WP_126780728.1">
    <property type="nucleotide sequence ID" value="NZ_NGJU01000015.1"/>
</dbReference>
<accession>A0A429ZKT3</accession>
<evidence type="ECO:0000313" key="4">
    <source>
        <dbReference type="Proteomes" id="UP000287239"/>
    </source>
</evidence>
<gene>
    <name evidence="3" type="ORF">CBF35_10080</name>
</gene>
<comment type="caution">
    <text evidence="3">The sequence shown here is derived from an EMBL/GenBank/DDBJ whole genome shotgun (WGS) entry which is preliminary data.</text>
</comment>
<keyword evidence="1" id="KW-0378">Hydrolase</keyword>
<evidence type="ECO:0000256" key="1">
    <source>
        <dbReference type="ARBA" id="ARBA00022801"/>
    </source>
</evidence>
<organism evidence="3 4">
    <name type="scientific">Vagococcus salmoninarum</name>
    <dbReference type="NCBI Taxonomy" id="2739"/>
    <lineage>
        <taxon>Bacteria</taxon>
        <taxon>Bacillati</taxon>
        <taxon>Bacillota</taxon>
        <taxon>Bacilli</taxon>
        <taxon>Lactobacillales</taxon>
        <taxon>Enterococcaceae</taxon>
        <taxon>Vagococcus</taxon>
    </lineage>
</organism>
<dbReference type="InterPro" id="IPR001466">
    <property type="entry name" value="Beta-lactam-related"/>
</dbReference>
<dbReference type="Gene3D" id="3.40.710.10">
    <property type="entry name" value="DD-peptidase/beta-lactamase superfamily"/>
    <property type="match status" value="1"/>
</dbReference>
<name>A0A429ZKT3_9ENTE</name>
<dbReference type="Proteomes" id="UP000287239">
    <property type="component" value="Unassembled WGS sequence"/>
</dbReference>
<dbReference type="InterPro" id="IPR012338">
    <property type="entry name" value="Beta-lactam/transpept-like"/>
</dbReference>
<dbReference type="SUPFAM" id="SSF56601">
    <property type="entry name" value="beta-lactamase/transpeptidase-like"/>
    <property type="match status" value="1"/>
</dbReference>
<dbReference type="Pfam" id="PF00144">
    <property type="entry name" value="Beta-lactamase"/>
    <property type="match status" value="1"/>
</dbReference>
<feature type="domain" description="Beta-lactamase-related" evidence="2">
    <location>
        <begin position="9"/>
        <end position="322"/>
    </location>
</feature>
<proteinExistence type="predicted"/>
<dbReference type="OrthoDB" id="9803467at2"/>
<dbReference type="PANTHER" id="PTHR43283">
    <property type="entry name" value="BETA-LACTAMASE-RELATED"/>
    <property type="match status" value="1"/>
</dbReference>
<dbReference type="EMBL" id="NGJU01000015">
    <property type="protein sequence ID" value="RST94310.1"/>
    <property type="molecule type" value="Genomic_DNA"/>
</dbReference>
<dbReference type="GO" id="GO:0016787">
    <property type="term" value="F:hydrolase activity"/>
    <property type="evidence" value="ECO:0007669"/>
    <property type="project" value="UniProtKB-KW"/>
</dbReference>
<dbReference type="InterPro" id="IPR050789">
    <property type="entry name" value="Diverse_Enzym_Activities"/>
</dbReference>
<sequence length="340" mass="37503">MYYNTELTIKKQLSENVFPGAVFAFVKKGETYQQALGSAALLPTQRPMTKETLFDVASLTKMIGTNTLILKLLEAGQLKLDDPLKKHLPEFADSLVTIRHLLTHTSDINPYIKNRDQLTAEPLKEALLALTSGELIGNKCLYTDTGTLLLGFLIEKLTGQPVQTVITNEVLGPLGMTSSGFTPTCSDIAATEDHPLRGVICGTVHDPKAFVLGEKCGSAGLFSTLDDCLLFCQMMLAGGTTATGQRLLQAQTIDQLFADHSPNQSFNRSLGWDLKYDLASQEAILFHTGYTGTFLLIDKKAQEAFVFLSNRLHPEDNRQAYLLKRQELLDIYLQEKAQLS</sequence>
<dbReference type="GeneID" id="98568720"/>
<evidence type="ECO:0000313" key="3">
    <source>
        <dbReference type="EMBL" id="RST94310.1"/>
    </source>
</evidence>
<dbReference type="AlphaFoldDB" id="A0A429ZKT3"/>
<evidence type="ECO:0000259" key="2">
    <source>
        <dbReference type="Pfam" id="PF00144"/>
    </source>
</evidence>